<dbReference type="AlphaFoldDB" id="A0A9P0NG43"/>
<evidence type="ECO:0000313" key="4">
    <source>
        <dbReference type="Proteomes" id="UP001154329"/>
    </source>
</evidence>
<feature type="signal peptide" evidence="2">
    <location>
        <begin position="1"/>
        <end position="23"/>
    </location>
</feature>
<evidence type="ECO:0000256" key="1">
    <source>
        <dbReference type="SAM" id="MobiDB-lite"/>
    </source>
</evidence>
<evidence type="ECO:0000313" key="3">
    <source>
        <dbReference type="EMBL" id="CAH1716199.1"/>
    </source>
</evidence>
<feature type="compositionally biased region" description="Basic and acidic residues" evidence="1">
    <location>
        <begin position="54"/>
        <end position="63"/>
    </location>
</feature>
<reference evidence="3" key="2">
    <citation type="submission" date="2022-10" db="EMBL/GenBank/DDBJ databases">
        <authorList>
            <consortium name="ENA_rothamsted_submissions"/>
            <consortium name="culmorum"/>
            <person name="King R."/>
        </authorList>
    </citation>
    <scope>NUCLEOTIDE SEQUENCE</scope>
</reference>
<sequence>MDSGLARFAVLIVLFFLLTGDLAGMVKHMFEESGYGGKQQQQQQRSRQQSPATKSERGGEVRPAKATTAKGLDGIDSSSDEDPDMEAFAKSYSARMKLVNTIKESCLPKLICELTASTNRDSLTESERYLLSLIRETTISTTAEVTSKYHFAAHMGQLINGIDNTGCHNFYPGCPFPGLQVMQMMKKVKIL</sequence>
<reference evidence="3" key="1">
    <citation type="submission" date="2022-02" db="EMBL/GenBank/DDBJ databases">
        <authorList>
            <person name="King R."/>
        </authorList>
    </citation>
    <scope>NUCLEOTIDE SEQUENCE</scope>
</reference>
<feature type="chain" id="PRO_5040310118" evidence="2">
    <location>
        <begin position="24"/>
        <end position="191"/>
    </location>
</feature>
<keyword evidence="4" id="KW-1185">Reference proteome</keyword>
<evidence type="ECO:0000256" key="2">
    <source>
        <dbReference type="SAM" id="SignalP"/>
    </source>
</evidence>
<accession>A0A9P0NG43</accession>
<gene>
    <name evidence="3" type="ORF">APHIGO_LOCUS3469</name>
</gene>
<dbReference type="EMBL" id="OU899034">
    <property type="protein sequence ID" value="CAH1716199.1"/>
    <property type="molecule type" value="Genomic_DNA"/>
</dbReference>
<name>A0A9P0NG43_APHGO</name>
<feature type="compositionally biased region" description="Low complexity" evidence="1">
    <location>
        <begin position="39"/>
        <end position="50"/>
    </location>
</feature>
<organism evidence="3 4">
    <name type="scientific">Aphis gossypii</name>
    <name type="common">Cotton aphid</name>
    <dbReference type="NCBI Taxonomy" id="80765"/>
    <lineage>
        <taxon>Eukaryota</taxon>
        <taxon>Metazoa</taxon>
        <taxon>Ecdysozoa</taxon>
        <taxon>Arthropoda</taxon>
        <taxon>Hexapoda</taxon>
        <taxon>Insecta</taxon>
        <taxon>Pterygota</taxon>
        <taxon>Neoptera</taxon>
        <taxon>Paraneoptera</taxon>
        <taxon>Hemiptera</taxon>
        <taxon>Sternorrhyncha</taxon>
        <taxon>Aphidomorpha</taxon>
        <taxon>Aphidoidea</taxon>
        <taxon>Aphididae</taxon>
        <taxon>Aphidini</taxon>
        <taxon>Aphis</taxon>
        <taxon>Aphis</taxon>
    </lineage>
</organism>
<protein>
    <submittedName>
        <fullName evidence="3">Uncharacterized protein</fullName>
    </submittedName>
</protein>
<keyword evidence="2" id="KW-0732">Signal</keyword>
<proteinExistence type="predicted"/>
<dbReference type="Proteomes" id="UP001154329">
    <property type="component" value="Chromosome 1"/>
</dbReference>
<feature type="region of interest" description="Disordered" evidence="1">
    <location>
        <begin position="34"/>
        <end position="83"/>
    </location>
</feature>